<evidence type="ECO:0000313" key="3">
    <source>
        <dbReference type="Proteomes" id="UP001152484"/>
    </source>
</evidence>
<gene>
    <name evidence="2" type="ORF">CEURO_LOCUS853</name>
</gene>
<protein>
    <recommendedName>
        <fullName evidence="1">F-box domain-containing protein</fullName>
    </recommendedName>
</protein>
<dbReference type="Pfam" id="PF00646">
    <property type="entry name" value="F-box"/>
    <property type="match status" value="1"/>
</dbReference>
<dbReference type="InterPro" id="IPR013187">
    <property type="entry name" value="F-box-assoc_dom_typ3"/>
</dbReference>
<name>A0A9P0YHL7_CUSEU</name>
<dbReference type="CDD" id="cd22157">
    <property type="entry name" value="F-box_AtFBW1-like"/>
    <property type="match status" value="1"/>
</dbReference>
<dbReference type="SMART" id="SM00256">
    <property type="entry name" value="FBOX"/>
    <property type="match status" value="1"/>
</dbReference>
<dbReference type="InterPro" id="IPR017451">
    <property type="entry name" value="F-box-assoc_interact_dom"/>
</dbReference>
<dbReference type="EMBL" id="CAMAPE010000003">
    <property type="protein sequence ID" value="CAH9055724.1"/>
    <property type="molecule type" value="Genomic_DNA"/>
</dbReference>
<keyword evidence="3" id="KW-1185">Reference proteome</keyword>
<dbReference type="PANTHER" id="PTHR31672:SF13">
    <property type="entry name" value="F-BOX PROTEIN CPR30-LIKE"/>
    <property type="match status" value="1"/>
</dbReference>
<dbReference type="PROSITE" id="PS50181">
    <property type="entry name" value="FBOX"/>
    <property type="match status" value="1"/>
</dbReference>
<feature type="domain" description="F-box" evidence="1">
    <location>
        <begin position="7"/>
        <end position="58"/>
    </location>
</feature>
<dbReference type="InterPro" id="IPR001810">
    <property type="entry name" value="F-box_dom"/>
</dbReference>
<dbReference type="Proteomes" id="UP001152484">
    <property type="component" value="Unassembled WGS sequence"/>
</dbReference>
<dbReference type="NCBIfam" id="TIGR01640">
    <property type="entry name" value="F_box_assoc_1"/>
    <property type="match status" value="1"/>
</dbReference>
<evidence type="ECO:0000313" key="2">
    <source>
        <dbReference type="EMBL" id="CAH9055724.1"/>
    </source>
</evidence>
<dbReference type="InterPro" id="IPR050796">
    <property type="entry name" value="SCF_F-box_component"/>
</dbReference>
<dbReference type="InterPro" id="IPR036047">
    <property type="entry name" value="F-box-like_dom_sf"/>
</dbReference>
<sequence length="373" mass="42678">MRCKRLKPTFADLPEEVVGDILSRLSVRHLLRLKSVCKCWRDLISSRWFGSMHLTRSISDPTNHYLLLLNQKFPFNIFCTIRNPNILVKVDEFKKLGAFVVGSINGLVCIACLGLGRSCFLWNPSIRQHRSLPKSSVFVGDKKRVQVTFGFGHEPHSNDYKVVRVLNFSADIEVASTRIEVYSLNSDSWKEVKIDFPLNNITTRTSCDVALSGFTYWLVKKGNGNEKPFVASFDLRREVFLRIAVPNVVTLESEHYSAINFRGRLGLLVYGVQFELNKGLQVWILEGERSGAGIWIKTSTFMMDFLISHHWGLPNGHIVVQNTPNVPFLYDPQRKERKVIGIKQLDGVIYYVESLISIKKLRRSRKCGTKKLN</sequence>
<dbReference type="AlphaFoldDB" id="A0A9P0YHL7"/>
<dbReference type="Pfam" id="PF08268">
    <property type="entry name" value="FBA_3"/>
    <property type="match status" value="1"/>
</dbReference>
<evidence type="ECO:0000259" key="1">
    <source>
        <dbReference type="PROSITE" id="PS50181"/>
    </source>
</evidence>
<accession>A0A9P0YHL7</accession>
<proteinExistence type="predicted"/>
<organism evidence="2 3">
    <name type="scientific">Cuscuta europaea</name>
    <name type="common">European dodder</name>
    <dbReference type="NCBI Taxonomy" id="41803"/>
    <lineage>
        <taxon>Eukaryota</taxon>
        <taxon>Viridiplantae</taxon>
        <taxon>Streptophyta</taxon>
        <taxon>Embryophyta</taxon>
        <taxon>Tracheophyta</taxon>
        <taxon>Spermatophyta</taxon>
        <taxon>Magnoliopsida</taxon>
        <taxon>eudicotyledons</taxon>
        <taxon>Gunneridae</taxon>
        <taxon>Pentapetalae</taxon>
        <taxon>asterids</taxon>
        <taxon>lamiids</taxon>
        <taxon>Solanales</taxon>
        <taxon>Convolvulaceae</taxon>
        <taxon>Cuscuteae</taxon>
        <taxon>Cuscuta</taxon>
        <taxon>Cuscuta subgen. Cuscuta</taxon>
    </lineage>
</organism>
<dbReference type="Gene3D" id="1.20.1280.50">
    <property type="match status" value="1"/>
</dbReference>
<comment type="caution">
    <text evidence="2">The sequence shown here is derived from an EMBL/GenBank/DDBJ whole genome shotgun (WGS) entry which is preliminary data.</text>
</comment>
<reference evidence="2" key="1">
    <citation type="submission" date="2022-07" db="EMBL/GenBank/DDBJ databases">
        <authorList>
            <person name="Macas J."/>
            <person name="Novak P."/>
            <person name="Neumann P."/>
        </authorList>
    </citation>
    <scope>NUCLEOTIDE SEQUENCE</scope>
</reference>
<dbReference type="PANTHER" id="PTHR31672">
    <property type="entry name" value="BNACNNG10540D PROTEIN"/>
    <property type="match status" value="1"/>
</dbReference>
<dbReference type="SUPFAM" id="SSF81383">
    <property type="entry name" value="F-box domain"/>
    <property type="match status" value="1"/>
</dbReference>
<dbReference type="OrthoDB" id="1867629at2759"/>